<name>A0ABQ7ASE8_BRACR</name>
<evidence type="ECO:0000313" key="3">
    <source>
        <dbReference type="Proteomes" id="UP000266723"/>
    </source>
</evidence>
<feature type="region of interest" description="Disordered" evidence="1">
    <location>
        <begin position="1"/>
        <end position="22"/>
    </location>
</feature>
<keyword evidence="3" id="KW-1185">Reference proteome</keyword>
<sequence>MARGNSSGRRGPAVATTSSGGAWSTSVWAAKLQTACAASAGLQLRCGQWQLPIMANGGDEGSVVTVCGGSGGDL</sequence>
<organism evidence="2 3">
    <name type="scientific">Brassica cretica</name>
    <name type="common">Mustard</name>
    <dbReference type="NCBI Taxonomy" id="69181"/>
    <lineage>
        <taxon>Eukaryota</taxon>
        <taxon>Viridiplantae</taxon>
        <taxon>Streptophyta</taxon>
        <taxon>Embryophyta</taxon>
        <taxon>Tracheophyta</taxon>
        <taxon>Spermatophyta</taxon>
        <taxon>Magnoliopsida</taxon>
        <taxon>eudicotyledons</taxon>
        <taxon>Gunneridae</taxon>
        <taxon>Pentapetalae</taxon>
        <taxon>rosids</taxon>
        <taxon>malvids</taxon>
        <taxon>Brassicales</taxon>
        <taxon>Brassicaceae</taxon>
        <taxon>Brassiceae</taxon>
        <taxon>Brassica</taxon>
    </lineage>
</organism>
<dbReference type="Proteomes" id="UP000266723">
    <property type="component" value="Unassembled WGS sequence"/>
</dbReference>
<gene>
    <name evidence="2" type="ORF">DY000_02060835</name>
</gene>
<feature type="compositionally biased region" description="Low complexity" evidence="1">
    <location>
        <begin position="13"/>
        <end position="22"/>
    </location>
</feature>
<reference evidence="2 3" key="1">
    <citation type="journal article" date="2020" name="BMC Genomics">
        <title>Intraspecific diversification of the crop wild relative Brassica cretica Lam. using demographic model selection.</title>
        <authorList>
            <person name="Kioukis A."/>
            <person name="Michalopoulou V.A."/>
            <person name="Briers L."/>
            <person name="Pirintsos S."/>
            <person name="Studholme D.J."/>
            <person name="Pavlidis P."/>
            <person name="Sarris P.F."/>
        </authorList>
    </citation>
    <scope>NUCLEOTIDE SEQUENCE [LARGE SCALE GENOMIC DNA]</scope>
    <source>
        <strain evidence="3">cv. PFS-1207/04</strain>
    </source>
</reference>
<protein>
    <submittedName>
        <fullName evidence="2">Uncharacterized protein</fullName>
    </submittedName>
</protein>
<accession>A0ABQ7ASE8</accession>
<proteinExistence type="predicted"/>
<evidence type="ECO:0000313" key="2">
    <source>
        <dbReference type="EMBL" id="KAF3517026.1"/>
    </source>
</evidence>
<dbReference type="EMBL" id="QGKV02001556">
    <property type="protein sequence ID" value="KAF3517026.1"/>
    <property type="molecule type" value="Genomic_DNA"/>
</dbReference>
<comment type="caution">
    <text evidence="2">The sequence shown here is derived from an EMBL/GenBank/DDBJ whole genome shotgun (WGS) entry which is preliminary data.</text>
</comment>
<evidence type="ECO:0000256" key="1">
    <source>
        <dbReference type="SAM" id="MobiDB-lite"/>
    </source>
</evidence>